<accession>A0A516Q218</accession>
<evidence type="ECO:0000313" key="3">
    <source>
        <dbReference type="Proteomes" id="UP000319263"/>
    </source>
</evidence>
<reference evidence="2 3" key="1">
    <citation type="submission" date="2019-07" db="EMBL/GenBank/DDBJ databases">
        <title>Microlunatus dokdonensis sp. nov. isolated from the rhizospheric soil of the wild plant Elymus tsukushiensis.</title>
        <authorList>
            <person name="Ghim S.-Y."/>
            <person name="Hwang Y.-J."/>
            <person name="Son J.-S."/>
            <person name="Shin J.-H."/>
        </authorList>
    </citation>
    <scope>NUCLEOTIDE SEQUENCE [LARGE SCALE GENOMIC DNA]</scope>
    <source>
        <strain evidence="2 3">KUDC0627</strain>
    </source>
</reference>
<proteinExistence type="predicted"/>
<dbReference type="OrthoDB" id="69557at2"/>
<evidence type="ECO:0000256" key="1">
    <source>
        <dbReference type="SAM" id="Phobius"/>
    </source>
</evidence>
<dbReference type="EMBL" id="CP041692">
    <property type="protein sequence ID" value="QDP97473.1"/>
    <property type="molecule type" value="Genomic_DNA"/>
</dbReference>
<feature type="transmembrane region" description="Helical" evidence="1">
    <location>
        <begin position="83"/>
        <end position="103"/>
    </location>
</feature>
<organism evidence="2 3">
    <name type="scientific">Microlunatus elymi</name>
    <dbReference type="NCBI Taxonomy" id="2596828"/>
    <lineage>
        <taxon>Bacteria</taxon>
        <taxon>Bacillati</taxon>
        <taxon>Actinomycetota</taxon>
        <taxon>Actinomycetes</taxon>
        <taxon>Propionibacteriales</taxon>
        <taxon>Propionibacteriaceae</taxon>
        <taxon>Microlunatus</taxon>
    </lineage>
</organism>
<evidence type="ECO:0000313" key="2">
    <source>
        <dbReference type="EMBL" id="QDP97473.1"/>
    </source>
</evidence>
<name>A0A516Q218_9ACTN</name>
<feature type="transmembrane region" description="Helical" evidence="1">
    <location>
        <begin position="123"/>
        <end position="145"/>
    </location>
</feature>
<sequence length="151" mass="15879">MALGPSWLATTARAVVNLRTGRFERTMCAAMAAGAVVTTAEIYFEHDSASFGNRMMWLPIVIGPVGAAAGVAGVFSAKAAHTVLPLTSMIIVANGLQGTYLHVRGISQKPGGWSNARYNIEMGPPLLAPLLVTMVGGMGLLAAILRREKTR</sequence>
<dbReference type="KEGG" id="mik:FOE78_17525"/>
<dbReference type="AlphaFoldDB" id="A0A516Q218"/>
<keyword evidence="3" id="KW-1185">Reference proteome</keyword>
<gene>
    <name evidence="2" type="ORF">FOE78_17525</name>
</gene>
<keyword evidence="1" id="KW-0812">Transmembrane</keyword>
<keyword evidence="1" id="KW-1133">Transmembrane helix</keyword>
<protein>
    <submittedName>
        <fullName evidence="2">Uncharacterized protein</fullName>
    </submittedName>
</protein>
<dbReference type="RefSeq" id="WP_143987432.1">
    <property type="nucleotide sequence ID" value="NZ_CP041692.1"/>
</dbReference>
<feature type="transmembrane region" description="Helical" evidence="1">
    <location>
        <begin position="56"/>
        <end position="76"/>
    </location>
</feature>
<dbReference type="Proteomes" id="UP000319263">
    <property type="component" value="Chromosome"/>
</dbReference>
<keyword evidence="1" id="KW-0472">Membrane</keyword>